<evidence type="ECO:0000256" key="1">
    <source>
        <dbReference type="SAM" id="MobiDB-lite"/>
    </source>
</evidence>
<evidence type="ECO:0000313" key="2">
    <source>
        <dbReference type="EMBL" id="KAF2249609.1"/>
    </source>
</evidence>
<dbReference type="Proteomes" id="UP000800094">
    <property type="component" value="Unassembled WGS sequence"/>
</dbReference>
<dbReference type="RefSeq" id="XP_033684613.1">
    <property type="nucleotide sequence ID" value="XM_033821569.1"/>
</dbReference>
<dbReference type="AlphaFoldDB" id="A0A6A6IHC7"/>
<name>A0A6A6IHC7_9PLEO</name>
<organism evidence="2 3">
    <name type="scientific">Trematosphaeria pertusa</name>
    <dbReference type="NCBI Taxonomy" id="390896"/>
    <lineage>
        <taxon>Eukaryota</taxon>
        <taxon>Fungi</taxon>
        <taxon>Dikarya</taxon>
        <taxon>Ascomycota</taxon>
        <taxon>Pezizomycotina</taxon>
        <taxon>Dothideomycetes</taxon>
        <taxon>Pleosporomycetidae</taxon>
        <taxon>Pleosporales</taxon>
        <taxon>Massarineae</taxon>
        <taxon>Trematosphaeriaceae</taxon>
        <taxon>Trematosphaeria</taxon>
    </lineage>
</organism>
<protein>
    <submittedName>
        <fullName evidence="2">Uncharacterized protein</fullName>
    </submittedName>
</protein>
<feature type="compositionally biased region" description="Polar residues" evidence="1">
    <location>
        <begin position="64"/>
        <end position="80"/>
    </location>
</feature>
<gene>
    <name evidence="2" type="ORF">BU26DRAFT_286661</name>
</gene>
<evidence type="ECO:0000313" key="3">
    <source>
        <dbReference type="Proteomes" id="UP000800094"/>
    </source>
</evidence>
<accession>A0A6A6IHC7</accession>
<dbReference type="GeneID" id="54574899"/>
<dbReference type="EMBL" id="ML987194">
    <property type="protein sequence ID" value="KAF2249609.1"/>
    <property type="molecule type" value="Genomic_DNA"/>
</dbReference>
<reference evidence="2" key="1">
    <citation type="journal article" date="2020" name="Stud. Mycol.">
        <title>101 Dothideomycetes genomes: a test case for predicting lifestyles and emergence of pathogens.</title>
        <authorList>
            <person name="Haridas S."/>
            <person name="Albert R."/>
            <person name="Binder M."/>
            <person name="Bloem J."/>
            <person name="Labutti K."/>
            <person name="Salamov A."/>
            <person name="Andreopoulos B."/>
            <person name="Baker S."/>
            <person name="Barry K."/>
            <person name="Bills G."/>
            <person name="Bluhm B."/>
            <person name="Cannon C."/>
            <person name="Castanera R."/>
            <person name="Culley D."/>
            <person name="Daum C."/>
            <person name="Ezra D."/>
            <person name="Gonzalez J."/>
            <person name="Henrissat B."/>
            <person name="Kuo A."/>
            <person name="Liang C."/>
            <person name="Lipzen A."/>
            <person name="Lutzoni F."/>
            <person name="Magnuson J."/>
            <person name="Mondo S."/>
            <person name="Nolan M."/>
            <person name="Ohm R."/>
            <person name="Pangilinan J."/>
            <person name="Park H.-J."/>
            <person name="Ramirez L."/>
            <person name="Alfaro M."/>
            <person name="Sun H."/>
            <person name="Tritt A."/>
            <person name="Yoshinaga Y."/>
            <person name="Zwiers L.-H."/>
            <person name="Turgeon B."/>
            <person name="Goodwin S."/>
            <person name="Spatafora J."/>
            <person name="Crous P."/>
            <person name="Grigoriev I."/>
        </authorList>
    </citation>
    <scope>NUCLEOTIDE SEQUENCE</scope>
    <source>
        <strain evidence="2">CBS 122368</strain>
    </source>
</reference>
<feature type="region of interest" description="Disordered" evidence="1">
    <location>
        <begin position="47"/>
        <end position="89"/>
    </location>
</feature>
<sequence length="89" mass="9998">MPGSCTPLSHTRPGSMALRTCVSQESARHRHAVEQTATHHRYILNNIDRHHPSTGPHRTVPRKGSQQNMHRGGHQHQQAVVTKAYGRLI</sequence>
<keyword evidence="3" id="KW-1185">Reference proteome</keyword>
<proteinExistence type="predicted"/>